<accession>A0A176W8K2</accession>
<dbReference type="Pfam" id="PF02906">
    <property type="entry name" value="Fe_hyd_lg_C"/>
    <property type="match status" value="1"/>
</dbReference>
<dbReference type="SMART" id="SM00902">
    <property type="entry name" value="Fe_hyd_SSU"/>
    <property type="match status" value="1"/>
</dbReference>
<protein>
    <recommendedName>
        <fullName evidence="6">Iron hydrogenase small subunit domain-containing protein</fullName>
    </recommendedName>
</protein>
<dbReference type="GO" id="GO:0051539">
    <property type="term" value="F:4 iron, 4 sulfur cluster binding"/>
    <property type="evidence" value="ECO:0007669"/>
    <property type="project" value="UniProtKB-KW"/>
</dbReference>
<dbReference type="Gene3D" id="3.40.950.10">
    <property type="entry name" value="Fe-only Hydrogenase (Larger Subunit), Chain L, domain 3"/>
    <property type="match status" value="1"/>
</dbReference>
<dbReference type="InterPro" id="IPR004108">
    <property type="entry name" value="Fe_hydrogenase_lsu_C"/>
</dbReference>
<evidence type="ECO:0000259" key="6">
    <source>
        <dbReference type="SMART" id="SM00902"/>
    </source>
</evidence>
<dbReference type="GO" id="GO:0046872">
    <property type="term" value="F:metal ion binding"/>
    <property type="evidence" value="ECO:0007669"/>
    <property type="project" value="UniProtKB-KW"/>
</dbReference>
<proteinExistence type="inferred from homology"/>
<name>A0A176W8K2_MARPO</name>
<dbReference type="Pfam" id="PF02256">
    <property type="entry name" value="Fe_hyd_SSU"/>
    <property type="match status" value="1"/>
</dbReference>
<dbReference type="InterPro" id="IPR050340">
    <property type="entry name" value="Cytosolic_Fe-S_CAF"/>
</dbReference>
<reference evidence="7" key="1">
    <citation type="submission" date="2016-03" db="EMBL/GenBank/DDBJ databases">
        <title>Mechanisms controlling the formation of the plant cell surface in tip-growing cells are functionally conserved among land plants.</title>
        <authorList>
            <person name="Honkanen S."/>
            <person name="Jones V.A."/>
            <person name="Morieri G."/>
            <person name="Champion C."/>
            <person name="Hetherington A.J."/>
            <person name="Kelly S."/>
            <person name="Saint-Marcoux D."/>
            <person name="Proust H."/>
            <person name="Prescott H."/>
            <person name="Dolan L."/>
        </authorList>
    </citation>
    <scope>NUCLEOTIDE SEQUENCE [LARGE SCALE GENOMIC DNA]</scope>
    <source>
        <tissue evidence="7">Whole gametophyte</tissue>
    </source>
</reference>
<keyword evidence="8" id="KW-1185">Reference proteome</keyword>
<dbReference type="Gene3D" id="3.40.50.1780">
    <property type="match status" value="1"/>
</dbReference>
<evidence type="ECO:0000313" key="7">
    <source>
        <dbReference type="EMBL" id="OAE29438.1"/>
    </source>
</evidence>
<sequence length="531" mass="58844">MRGRMICREDNVKGAIVFVGSELCFDNRGCVSDTGGGQGCCEEVGAMSSNFSGALKLANLNDFIAPSQACVVTLSKNEKPVQKGLVQLQRKPAARFDQTLKDTDEPVRVTLHDCLACSGCITSAETVMLEQQSTTEFLNRLKSGDSAVIVSLSPQSRASLASHYNLTALQAFKKLTTYFKSLGVKAVFDTSCSRDLSLIEACEEFVSLYRESHGLQKDTSSKKPRSLPVLASACPGWVCYAEKTHGSKILPFISTVKSPQQVMGAIIKRHAWKMLGIRPDNIYHVTVMPCYDKKLEASRDDFLFAVDGAQSESQLQIAEVDAVLTSGEVLDMLESQQVEFMSLEEAPLDKLLTNLDEGDHLYGVLGGSGGYVDTIFRYAARTLFGKEITGQLDYRTLRNTDFREVTLEHDGKVVLRFALAYGFRNIQTVVRKIKTGKFEYDFVEVMACPAGCLNGGGQIKPKKEQSAKELIQNLESVYLKEVDVKDPFNNPVVKGLYDEWLQHPRSARALDIMHTTYHNREMSLGSKLNDW</sequence>
<keyword evidence="2" id="KW-0004">4Fe-4S</keyword>
<keyword evidence="4" id="KW-0408">Iron</keyword>
<dbReference type="InterPro" id="IPR003149">
    <property type="entry name" value="Fe_hydrogenase_ssu"/>
</dbReference>
<keyword evidence="5" id="KW-0411">Iron-sulfur</keyword>
<dbReference type="SUPFAM" id="SSF53920">
    <property type="entry name" value="Fe-only hydrogenase"/>
    <property type="match status" value="1"/>
</dbReference>
<evidence type="ECO:0000313" key="8">
    <source>
        <dbReference type="Proteomes" id="UP000077202"/>
    </source>
</evidence>
<evidence type="ECO:0000256" key="3">
    <source>
        <dbReference type="ARBA" id="ARBA00022723"/>
    </source>
</evidence>
<dbReference type="PANTHER" id="PTHR11615">
    <property type="entry name" value="NITRATE, FORMATE, IRON DEHYDROGENASE"/>
    <property type="match status" value="1"/>
</dbReference>
<comment type="similarity">
    <text evidence="1">Belongs to the NARF family.</text>
</comment>
<gene>
    <name evidence="7" type="ORF">AXG93_4548s1150</name>
</gene>
<keyword evidence="3" id="KW-0479">Metal-binding</keyword>
<comment type="caution">
    <text evidence="7">The sequence shown here is derived from an EMBL/GenBank/DDBJ whole genome shotgun (WGS) entry which is preliminary data.</text>
</comment>
<dbReference type="InterPro" id="IPR009016">
    <property type="entry name" value="Fe_hydrogenase"/>
</dbReference>
<dbReference type="Proteomes" id="UP000077202">
    <property type="component" value="Unassembled WGS sequence"/>
</dbReference>
<evidence type="ECO:0000256" key="5">
    <source>
        <dbReference type="ARBA" id="ARBA00023014"/>
    </source>
</evidence>
<dbReference type="AlphaFoldDB" id="A0A176W8K2"/>
<evidence type="ECO:0000256" key="4">
    <source>
        <dbReference type="ARBA" id="ARBA00023004"/>
    </source>
</evidence>
<evidence type="ECO:0000256" key="1">
    <source>
        <dbReference type="ARBA" id="ARBA00006596"/>
    </source>
</evidence>
<evidence type="ECO:0000256" key="2">
    <source>
        <dbReference type="ARBA" id="ARBA00022485"/>
    </source>
</evidence>
<dbReference type="FunFam" id="3.30.70.20:FF:000042">
    <property type="entry name" value="Cytosolic Fe-S cluster assembly factor NAR1"/>
    <property type="match status" value="1"/>
</dbReference>
<dbReference type="EMBL" id="LVLJ01001460">
    <property type="protein sequence ID" value="OAE29438.1"/>
    <property type="molecule type" value="Genomic_DNA"/>
</dbReference>
<organism evidence="7 8">
    <name type="scientific">Marchantia polymorpha subsp. ruderalis</name>
    <dbReference type="NCBI Taxonomy" id="1480154"/>
    <lineage>
        <taxon>Eukaryota</taxon>
        <taxon>Viridiplantae</taxon>
        <taxon>Streptophyta</taxon>
        <taxon>Embryophyta</taxon>
        <taxon>Marchantiophyta</taxon>
        <taxon>Marchantiopsida</taxon>
        <taxon>Marchantiidae</taxon>
        <taxon>Marchantiales</taxon>
        <taxon>Marchantiaceae</taxon>
        <taxon>Marchantia</taxon>
    </lineage>
</organism>
<feature type="domain" description="Iron hydrogenase small subunit" evidence="6">
    <location>
        <begin position="464"/>
        <end position="521"/>
    </location>
</feature>